<gene>
    <name evidence="1" type="ORF">I3J27_21410</name>
</gene>
<keyword evidence="2" id="KW-1185">Reference proteome</keyword>
<name>A0ABY7MBG4_9BRAD</name>
<dbReference type="EMBL" id="CP089391">
    <property type="protein sequence ID" value="WBL75593.1"/>
    <property type="molecule type" value="Genomic_DNA"/>
</dbReference>
<evidence type="ECO:0000313" key="2">
    <source>
        <dbReference type="Proteomes" id="UP001179614"/>
    </source>
</evidence>
<accession>A0ABY7MBG4</accession>
<reference evidence="1" key="1">
    <citation type="submission" date="2021-12" db="EMBL/GenBank/DDBJ databases">
        <title>Bradyrhizobium xenonodulans sp. nov.</title>
        <authorList>
            <person name="Claassens R."/>
            <person name="Venter S.N."/>
            <person name="Beukes C.W."/>
            <person name="Stepkowski T."/>
            <person name="Steenkamp E.T."/>
        </authorList>
    </citation>
    <scope>NUCLEOTIDE SEQUENCE</scope>
    <source>
        <strain evidence="1">14AB</strain>
    </source>
</reference>
<evidence type="ECO:0000313" key="1">
    <source>
        <dbReference type="EMBL" id="WBL75593.1"/>
    </source>
</evidence>
<protein>
    <submittedName>
        <fullName evidence="1">Uncharacterized protein</fullName>
    </submittedName>
</protein>
<sequence length="271" mass="30101">MSLVISQNFVLVDSTPEFPVTLDHPVIGWHNIVTPTNIVADSEDPDFPASNLANPSTHEEWRSDDDGVQYLTVTTGTADAIDYVGIARHNFGSDQIPVRIEDGSGNVLVEEVLLADDSPALFRFTSQSLAQVRIRMVVTSDVHLPRAAVVYVGKLLVLERRIYVGHTPLKHARKINVQSGYSETGNFLGRIVLGAWRETVIPLSLLSPSWYRDHGGDEFLAVAAETPFFFGWRPQSYPYEIGYCWIIDNPMPVPTAPSNRIAFDLKVRGIV</sequence>
<dbReference type="Proteomes" id="UP001179614">
    <property type="component" value="Chromosome"/>
</dbReference>
<dbReference type="RefSeq" id="WP_270160416.1">
    <property type="nucleotide sequence ID" value="NZ_CP089391.1"/>
</dbReference>
<proteinExistence type="predicted"/>
<organism evidence="1 2">
    <name type="scientific">Bradyrhizobium xenonodulans</name>
    <dbReference type="NCBI Taxonomy" id="2736875"/>
    <lineage>
        <taxon>Bacteria</taxon>
        <taxon>Pseudomonadati</taxon>
        <taxon>Pseudomonadota</taxon>
        <taxon>Alphaproteobacteria</taxon>
        <taxon>Hyphomicrobiales</taxon>
        <taxon>Nitrobacteraceae</taxon>
        <taxon>Bradyrhizobium</taxon>
    </lineage>
</organism>